<accession>A0A916QSV8</accession>
<evidence type="ECO:0000313" key="3">
    <source>
        <dbReference type="Proteomes" id="UP000628017"/>
    </source>
</evidence>
<dbReference type="Proteomes" id="UP000628017">
    <property type="component" value="Unassembled WGS sequence"/>
</dbReference>
<protein>
    <submittedName>
        <fullName evidence="2">Uncharacterized protein</fullName>
    </submittedName>
</protein>
<name>A0A916QSV8_9RHOB</name>
<gene>
    <name evidence="2" type="ORF">GCM10011498_04250</name>
</gene>
<proteinExistence type="predicted"/>
<dbReference type="AlphaFoldDB" id="A0A916QSV8"/>
<reference evidence="2" key="2">
    <citation type="submission" date="2020-09" db="EMBL/GenBank/DDBJ databases">
        <authorList>
            <person name="Sun Q."/>
            <person name="Zhou Y."/>
        </authorList>
    </citation>
    <scope>NUCLEOTIDE SEQUENCE</scope>
    <source>
        <strain evidence="2">CGMCC 1.15880</strain>
    </source>
</reference>
<keyword evidence="1" id="KW-0812">Transmembrane</keyword>
<organism evidence="2 3">
    <name type="scientific">Neptunicoccus cionae</name>
    <dbReference type="NCBI Taxonomy" id="2035344"/>
    <lineage>
        <taxon>Bacteria</taxon>
        <taxon>Pseudomonadati</taxon>
        <taxon>Pseudomonadota</taxon>
        <taxon>Alphaproteobacteria</taxon>
        <taxon>Rhodobacterales</taxon>
        <taxon>Paracoccaceae</taxon>
        <taxon>Neptunicoccus</taxon>
    </lineage>
</organism>
<reference evidence="2" key="1">
    <citation type="journal article" date="2014" name="Int. J. Syst. Evol. Microbiol.">
        <title>Complete genome sequence of Corynebacterium casei LMG S-19264T (=DSM 44701T), isolated from a smear-ripened cheese.</title>
        <authorList>
            <consortium name="US DOE Joint Genome Institute (JGI-PGF)"/>
            <person name="Walter F."/>
            <person name="Albersmeier A."/>
            <person name="Kalinowski J."/>
            <person name="Ruckert C."/>
        </authorList>
    </citation>
    <scope>NUCLEOTIDE SEQUENCE</scope>
    <source>
        <strain evidence="2">CGMCC 1.15880</strain>
    </source>
</reference>
<comment type="caution">
    <text evidence="2">The sequence shown here is derived from an EMBL/GenBank/DDBJ whole genome shotgun (WGS) entry which is preliminary data.</text>
</comment>
<feature type="transmembrane region" description="Helical" evidence="1">
    <location>
        <begin position="96"/>
        <end position="116"/>
    </location>
</feature>
<keyword evidence="3" id="KW-1185">Reference proteome</keyword>
<keyword evidence="1" id="KW-1133">Transmembrane helix</keyword>
<keyword evidence="1" id="KW-0472">Membrane</keyword>
<dbReference type="EMBL" id="BMKA01000001">
    <property type="protein sequence ID" value="GGA07537.1"/>
    <property type="molecule type" value="Genomic_DNA"/>
</dbReference>
<evidence type="ECO:0000256" key="1">
    <source>
        <dbReference type="SAM" id="Phobius"/>
    </source>
</evidence>
<sequence>MSDNVIDAAEAEIDTLVSGTYRIHRGSLRNKLRRVGRRLPRSVAEDVAYLDEARRRTAHPRRRGQIDAKRVDAIVHNQRKALGRVDVARDKARERINWLGVLVMNLMLFGVVYYALLKWLGAI</sequence>
<dbReference type="RefSeq" id="WP_188670453.1">
    <property type="nucleotide sequence ID" value="NZ_BMKA01000001.1"/>
</dbReference>
<evidence type="ECO:0000313" key="2">
    <source>
        <dbReference type="EMBL" id="GGA07537.1"/>
    </source>
</evidence>